<accession>A0A835QQ53</accession>
<comment type="caution">
    <text evidence="2">The sequence shown here is derived from an EMBL/GenBank/DDBJ whole genome shotgun (WGS) entry which is preliminary data.</text>
</comment>
<evidence type="ECO:0000313" key="2">
    <source>
        <dbReference type="EMBL" id="KAG0473939.1"/>
    </source>
</evidence>
<protein>
    <submittedName>
        <fullName evidence="2">Uncharacterized protein</fullName>
    </submittedName>
</protein>
<keyword evidence="3" id="KW-1185">Reference proteome</keyword>
<keyword evidence="1" id="KW-0472">Membrane</keyword>
<dbReference type="AlphaFoldDB" id="A0A835QQ53"/>
<dbReference type="OrthoDB" id="381190at2759"/>
<organism evidence="2 3">
    <name type="scientific">Vanilla planifolia</name>
    <name type="common">Vanilla</name>
    <dbReference type="NCBI Taxonomy" id="51239"/>
    <lineage>
        <taxon>Eukaryota</taxon>
        <taxon>Viridiplantae</taxon>
        <taxon>Streptophyta</taxon>
        <taxon>Embryophyta</taxon>
        <taxon>Tracheophyta</taxon>
        <taxon>Spermatophyta</taxon>
        <taxon>Magnoliopsida</taxon>
        <taxon>Liliopsida</taxon>
        <taxon>Asparagales</taxon>
        <taxon>Orchidaceae</taxon>
        <taxon>Vanilloideae</taxon>
        <taxon>Vanilleae</taxon>
        <taxon>Vanilla</taxon>
    </lineage>
</organism>
<gene>
    <name evidence="2" type="ORF">HPP92_015796</name>
</gene>
<keyword evidence="1" id="KW-0812">Transmembrane</keyword>
<proteinExistence type="predicted"/>
<sequence>MDFIDGTLLPPPLRRSMYSFLRICLLILMVLVAGSTAKSSVFSLFSLKSKSKFWSESVIRTAFDDLEGSVPSGHGKMEVVNYTKAEFKLGPEEMPRWFTKIDHIFEHTRIPPMGEVLTPFYKTIVEKSLRHHLPLVSHINYK</sequence>
<evidence type="ECO:0000256" key="1">
    <source>
        <dbReference type="SAM" id="Phobius"/>
    </source>
</evidence>
<evidence type="ECO:0000313" key="3">
    <source>
        <dbReference type="Proteomes" id="UP000636800"/>
    </source>
</evidence>
<dbReference type="PANTHER" id="PTHR31515:SF2">
    <property type="entry name" value="TRANSMEMBRANE PROTEIN"/>
    <property type="match status" value="1"/>
</dbReference>
<keyword evidence="1" id="KW-1133">Transmembrane helix</keyword>
<dbReference type="PANTHER" id="PTHR31515">
    <property type="entry name" value="TRANSMEMBRANE PROTEIN-RELATED"/>
    <property type="match status" value="1"/>
</dbReference>
<dbReference type="EMBL" id="JADCNL010000007">
    <property type="protein sequence ID" value="KAG0473939.1"/>
    <property type="molecule type" value="Genomic_DNA"/>
</dbReference>
<name>A0A835QQ53_VANPL</name>
<feature type="transmembrane region" description="Helical" evidence="1">
    <location>
        <begin position="20"/>
        <end position="45"/>
    </location>
</feature>
<reference evidence="2 3" key="1">
    <citation type="journal article" date="2020" name="Nat. Food">
        <title>A phased Vanilla planifolia genome enables genetic improvement of flavour and production.</title>
        <authorList>
            <person name="Hasing T."/>
            <person name="Tang H."/>
            <person name="Brym M."/>
            <person name="Khazi F."/>
            <person name="Huang T."/>
            <person name="Chambers A.H."/>
        </authorList>
    </citation>
    <scope>NUCLEOTIDE SEQUENCE [LARGE SCALE GENOMIC DNA]</scope>
    <source>
        <tissue evidence="2">Leaf</tissue>
    </source>
</reference>
<dbReference type="Proteomes" id="UP000636800">
    <property type="component" value="Chromosome 7"/>
</dbReference>